<reference evidence="2 3" key="1">
    <citation type="submission" date="2024-01" db="EMBL/GenBank/DDBJ databases">
        <title>The genomes of 5 underutilized Papilionoideae crops provide insights into root nodulation and disease resistanc.</title>
        <authorList>
            <person name="Yuan L."/>
        </authorList>
    </citation>
    <scope>NUCLEOTIDE SEQUENCE [LARGE SCALE GENOMIC DNA]</scope>
    <source>
        <strain evidence="2">ZHUSHIDOU_FW_LH</strain>
        <tissue evidence="2">Leaf</tissue>
    </source>
</reference>
<dbReference type="EMBL" id="JAYWIO010000008">
    <property type="protein sequence ID" value="KAK7244745.1"/>
    <property type="molecule type" value="Genomic_DNA"/>
</dbReference>
<protein>
    <submittedName>
        <fullName evidence="2">Uncharacterized protein</fullName>
    </submittedName>
</protein>
<feature type="region of interest" description="Disordered" evidence="1">
    <location>
        <begin position="58"/>
        <end position="86"/>
    </location>
</feature>
<gene>
    <name evidence="2" type="ORF">RIF29_39571</name>
</gene>
<dbReference type="AlphaFoldDB" id="A0AAN9E219"/>
<keyword evidence="3" id="KW-1185">Reference proteome</keyword>
<comment type="caution">
    <text evidence="2">The sequence shown here is derived from an EMBL/GenBank/DDBJ whole genome shotgun (WGS) entry which is preliminary data.</text>
</comment>
<sequence length="86" mass="9622">MSFVAQNQLTGDEQTLLMPSENYPQIMENVASLQVQNDSSLNYLDDITVAAAAVAEKAKGKKKVPPQKEAYRPWTELEHNSRQAFP</sequence>
<feature type="compositionally biased region" description="Basic and acidic residues" evidence="1">
    <location>
        <begin position="69"/>
        <end position="86"/>
    </location>
</feature>
<dbReference type="Proteomes" id="UP001372338">
    <property type="component" value="Unassembled WGS sequence"/>
</dbReference>
<accession>A0AAN9E219</accession>
<evidence type="ECO:0000313" key="2">
    <source>
        <dbReference type="EMBL" id="KAK7244745.1"/>
    </source>
</evidence>
<organism evidence="2 3">
    <name type="scientific">Crotalaria pallida</name>
    <name type="common">Smooth rattlebox</name>
    <name type="synonym">Crotalaria striata</name>
    <dbReference type="NCBI Taxonomy" id="3830"/>
    <lineage>
        <taxon>Eukaryota</taxon>
        <taxon>Viridiplantae</taxon>
        <taxon>Streptophyta</taxon>
        <taxon>Embryophyta</taxon>
        <taxon>Tracheophyta</taxon>
        <taxon>Spermatophyta</taxon>
        <taxon>Magnoliopsida</taxon>
        <taxon>eudicotyledons</taxon>
        <taxon>Gunneridae</taxon>
        <taxon>Pentapetalae</taxon>
        <taxon>rosids</taxon>
        <taxon>fabids</taxon>
        <taxon>Fabales</taxon>
        <taxon>Fabaceae</taxon>
        <taxon>Papilionoideae</taxon>
        <taxon>50 kb inversion clade</taxon>
        <taxon>genistoids sensu lato</taxon>
        <taxon>core genistoids</taxon>
        <taxon>Crotalarieae</taxon>
        <taxon>Crotalaria</taxon>
    </lineage>
</organism>
<evidence type="ECO:0000256" key="1">
    <source>
        <dbReference type="SAM" id="MobiDB-lite"/>
    </source>
</evidence>
<name>A0AAN9E219_CROPI</name>
<proteinExistence type="predicted"/>
<evidence type="ECO:0000313" key="3">
    <source>
        <dbReference type="Proteomes" id="UP001372338"/>
    </source>
</evidence>